<gene>
    <name evidence="2" type="ORF">B1R32_10924</name>
</gene>
<dbReference type="Proteomes" id="UP000237684">
    <property type="component" value="Unassembled WGS sequence"/>
</dbReference>
<dbReference type="InterPro" id="IPR016040">
    <property type="entry name" value="NAD(P)-bd_dom"/>
</dbReference>
<dbReference type="AlphaFoldDB" id="A0A2S8SSB7"/>
<dbReference type="EMBL" id="NIGF01000009">
    <property type="protein sequence ID" value="PQV63685.1"/>
    <property type="molecule type" value="Genomic_DNA"/>
</dbReference>
<comment type="caution">
    <text evidence="2">The sequence shown here is derived from an EMBL/GenBank/DDBJ whole genome shotgun (WGS) entry which is preliminary data.</text>
</comment>
<dbReference type="PANTHER" id="PTHR43000">
    <property type="entry name" value="DTDP-D-GLUCOSE 4,6-DEHYDRATASE-RELATED"/>
    <property type="match status" value="1"/>
</dbReference>
<evidence type="ECO:0000313" key="3">
    <source>
        <dbReference type="Proteomes" id="UP000237684"/>
    </source>
</evidence>
<dbReference type="FunCoup" id="A0A2S8SSB7">
    <property type="interactions" value="14"/>
</dbReference>
<dbReference type="RefSeq" id="WP_105483846.1">
    <property type="nucleotide sequence ID" value="NZ_NIGF01000009.1"/>
</dbReference>
<keyword evidence="3" id="KW-1185">Reference proteome</keyword>
<dbReference type="Pfam" id="PF16363">
    <property type="entry name" value="GDP_Man_Dehyd"/>
    <property type="match status" value="1"/>
</dbReference>
<evidence type="ECO:0000259" key="1">
    <source>
        <dbReference type="Pfam" id="PF16363"/>
    </source>
</evidence>
<reference evidence="2 3" key="1">
    <citation type="journal article" date="2018" name="Syst. Appl. Microbiol.">
        <title>Abditibacterium utsteinense sp. nov., the first cultivated member of candidate phylum FBP, isolated from ice-free Antarctic soil samples.</title>
        <authorList>
            <person name="Tahon G."/>
            <person name="Tytgat B."/>
            <person name="Lebbe L."/>
            <person name="Carlier A."/>
            <person name="Willems A."/>
        </authorList>
    </citation>
    <scope>NUCLEOTIDE SEQUENCE [LARGE SCALE GENOMIC DNA]</scope>
    <source>
        <strain evidence="2 3">LMG 29911</strain>
    </source>
</reference>
<organism evidence="2 3">
    <name type="scientific">Abditibacterium utsteinense</name>
    <dbReference type="NCBI Taxonomy" id="1960156"/>
    <lineage>
        <taxon>Bacteria</taxon>
        <taxon>Pseudomonadati</taxon>
        <taxon>Abditibacteriota</taxon>
        <taxon>Abditibacteriia</taxon>
        <taxon>Abditibacteriales</taxon>
        <taxon>Abditibacteriaceae</taxon>
        <taxon>Abditibacterium</taxon>
    </lineage>
</organism>
<dbReference type="SUPFAM" id="SSF51735">
    <property type="entry name" value="NAD(P)-binding Rossmann-fold domains"/>
    <property type="match status" value="1"/>
</dbReference>
<dbReference type="OrthoDB" id="9801785at2"/>
<proteinExistence type="predicted"/>
<evidence type="ECO:0000313" key="2">
    <source>
        <dbReference type="EMBL" id="PQV63685.1"/>
    </source>
</evidence>
<feature type="domain" description="NAD(P)-binding" evidence="1">
    <location>
        <begin position="19"/>
        <end position="323"/>
    </location>
</feature>
<protein>
    <submittedName>
        <fullName evidence="2">CDP-glucose 4,6-dehydratase</fullName>
    </submittedName>
</protein>
<accession>A0A2S8SSB7</accession>
<dbReference type="Gene3D" id="3.40.50.720">
    <property type="entry name" value="NAD(P)-binding Rossmann-like Domain"/>
    <property type="match status" value="1"/>
</dbReference>
<dbReference type="InterPro" id="IPR036291">
    <property type="entry name" value="NAD(P)-bd_dom_sf"/>
</dbReference>
<sequence length="337" mass="37680">MTKATSETSANFWSGRSVFVTGASGIVGSWLVRELLERDALVSALLRDYDPKSELVRSGDVHRISVVSGGLEDFWTLERAINRHEPDTVFHLGAQPIVDVAHRFPLQTFEANIRGTYNLLEVCRIHSQLVKRVVIASSDKAYGAQTQLPYTEEMSLQGRHPYEVSKSCTDLISQCYSHTYKLPVAIARCGNIYGGGDLNWSRIVPATIRALLRGERPILRSDGTFLRDYTYVKDAVGAYLCLAEKVELEGVSGEAFNFSPEVPVSVLELVQHISRLMGREDLEPEIRNTAQGEIASQYLSAAKAHRLLGWKPQYELNEGLQQTIEWYKTFLAKTSAL</sequence>
<name>A0A2S8SSB7_9BACT</name>
<dbReference type="Gene3D" id="3.90.25.10">
    <property type="entry name" value="UDP-galactose 4-epimerase, domain 1"/>
    <property type="match status" value="1"/>
</dbReference>
<dbReference type="InParanoid" id="A0A2S8SSB7"/>